<accession>A0A382ZXZ9</accession>
<dbReference type="AlphaFoldDB" id="A0A382ZXZ9"/>
<proteinExistence type="predicted"/>
<evidence type="ECO:0008006" key="2">
    <source>
        <dbReference type="Google" id="ProtNLM"/>
    </source>
</evidence>
<organism evidence="1">
    <name type="scientific">marine metagenome</name>
    <dbReference type="NCBI Taxonomy" id="408172"/>
    <lineage>
        <taxon>unclassified sequences</taxon>
        <taxon>metagenomes</taxon>
        <taxon>ecological metagenomes</taxon>
    </lineage>
</organism>
<reference evidence="1" key="1">
    <citation type="submission" date="2018-05" db="EMBL/GenBank/DDBJ databases">
        <authorList>
            <person name="Lanie J.A."/>
            <person name="Ng W.-L."/>
            <person name="Kazmierczak K.M."/>
            <person name="Andrzejewski T.M."/>
            <person name="Davidsen T.M."/>
            <person name="Wayne K.J."/>
            <person name="Tettelin H."/>
            <person name="Glass J.I."/>
            <person name="Rusch D."/>
            <person name="Podicherti R."/>
            <person name="Tsui H.-C.T."/>
            <person name="Winkler M.E."/>
        </authorList>
    </citation>
    <scope>NUCLEOTIDE SEQUENCE</scope>
</reference>
<evidence type="ECO:0000313" key="1">
    <source>
        <dbReference type="EMBL" id="SVE00331.1"/>
    </source>
</evidence>
<name>A0A382ZXZ9_9ZZZZ</name>
<protein>
    <recommendedName>
        <fullName evidence="2">Cohesin domain-containing protein</fullName>
    </recommendedName>
</protein>
<sequence>MGCMDEDACNYNADATINNDTCTELDVCGVCGGGAVSNNVCSSTWNVYYDFSTPIAGFQFKVEGVTIIDVQGGAAQDIGMDPSFNSDLGNVIGFSILGNTIPPGNSETLVSFGIQGDISSACVTNPIISNSAGFAIDVIIKEDCQTIKEVESQ</sequence>
<dbReference type="EMBL" id="UINC01187549">
    <property type="protein sequence ID" value="SVE00331.1"/>
    <property type="molecule type" value="Genomic_DNA"/>
</dbReference>
<gene>
    <name evidence="1" type="ORF">METZ01_LOCUS453185</name>
</gene>